<dbReference type="SUPFAM" id="SSF143880">
    <property type="entry name" value="NE0471 N-terminal domain-like"/>
    <property type="match status" value="1"/>
</dbReference>
<dbReference type="AlphaFoldDB" id="A0A1X7G8D6"/>
<protein>
    <recommendedName>
        <fullName evidence="3">DUF2442 domain-containing protein</fullName>
    </recommendedName>
</protein>
<gene>
    <name evidence="1" type="ORF">SAMN02982917_3424</name>
</gene>
<sequence length="97" mass="10199">MPGLLKNRIESATPLPDGRRVSLRWVGGAETCVDMAPLIARGGVFAALSDPALFAAVTVGPRGRSLAWPGELDLDADALWFEAHPTDNPFAQSAAAE</sequence>
<evidence type="ECO:0000313" key="1">
    <source>
        <dbReference type="EMBL" id="SMF65633.1"/>
    </source>
</evidence>
<dbReference type="InterPro" id="IPR036782">
    <property type="entry name" value="NE0471-like_N"/>
</dbReference>
<dbReference type="STRING" id="286727.SAMN02982917_3424"/>
<reference evidence="1 2" key="1">
    <citation type="submission" date="2017-04" db="EMBL/GenBank/DDBJ databases">
        <authorList>
            <person name="Afonso C.L."/>
            <person name="Miller P.J."/>
            <person name="Scott M.A."/>
            <person name="Spackman E."/>
            <person name="Goraichik I."/>
            <person name="Dimitrov K.M."/>
            <person name="Suarez D.L."/>
            <person name="Swayne D.E."/>
        </authorList>
    </citation>
    <scope>NUCLEOTIDE SEQUENCE [LARGE SCALE GENOMIC DNA]</scope>
    <source>
        <strain evidence="1 2">A2P</strain>
    </source>
</reference>
<organism evidence="1 2">
    <name type="scientific">Azospirillum oryzae</name>
    <dbReference type="NCBI Taxonomy" id="286727"/>
    <lineage>
        <taxon>Bacteria</taxon>
        <taxon>Pseudomonadati</taxon>
        <taxon>Pseudomonadota</taxon>
        <taxon>Alphaproteobacteria</taxon>
        <taxon>Rhodospirillales</taxon>
        <taxon>Azospirillaceae</taxon>
        <taxon>Azospirillum</taxon>
    </lineage>
</organism>
<dbReference type="Proteomes" id="UP000192936">
    <property type="component" value="Unassembled WGS sequence"/>
</dbReference>
<accession>A0A1X7G8D6</accession>
<proteinExistence type="predicted"/>
<evidence type="ECO:0000313" key="2">
    <source>
        <dbReference type="Proteomes" id="UP000192936"/>
    </source>
</evidence>
<dbReference type="Gene3D" id="3.30.2020.10">
    <property type="entry name" value="NE0471-like N-terminal domain"/>
    <property type="match status" value="1"/>
</dbReference>
<dbReference type="Pfam" id="PF10387">
    <property type="entry name" value="DUF2442"/>
    <property type="match status" value="1"/>
</dbReference>
<evidence type="ECO:0008006" key="3">
    <source>
        <dbReference type="Google" id="ProtNLM"/>
    </source>
</evidence>
<dbReference type="OrthoDB" id="6935755at2"/>
<dbReference type="RefSeq" id="WP_143266713.1">
    <property type="nucleotide sequence ID" value="NZ_FXAK01000007.1"/>
</dbReference>
<dbReference type="InterPro" id="IPR018841">
    <property type="entry name" value="DUF2442"/>
</dbReference>
<name>A0A1X7G8D6_9PROT</name>
<dbReference type="EMBL" id="FXAK01000007">
    <property type="protein sequence ID" value="SMF65633.1"/>
    <property type="molecule type" value="Genomic_DNA"/>
</dbReference>